<organism evidence="6 7">
    <name type="scientific">Perilla frutescens var. hirtella</name>
    <name type="common">Perilla citriodora</name>
    <name type="synonym">Perilla setoyensis</name>
    <dbReference type="NCBI Taxonomy" id="608512"/>
    <lineage>
        <taxon>Eukaryota</taxon>
        <taxon>Viridiplantae</taxon>
        <taxon>Streptophyta</taxon>
        <taxon>Embryophyta</taxon>
        <taxon>Tracheophyta</taxon>
        <taxon>Spermatophyta</taxon>
        <taxon>Magnoliopsida</taxon>
        <taxon>eudicotyledons</taxon>
        <taxon>Gunneridae</taxon>
        <taxon>Pentapetalae</taxon>
        <taxon>asterids</taxon>
        <taxon>lamiids</taxon>
        <taxon>Lamiales</taxon>
        <taxon>Lamiaceae</taxon>
        <taxon>Nepetoideae</taxon>
        <taxon>Elsholtzieae</taxon>
        <taxon>Perilla</taxon>
    </lineage>
</organism>
<dbReference type="GO" id="GO:0006511">
    <property type="term" value="P:ubiquitin-dependent protein catabolic process"/>
    <property type="evidence" value="ECO:0007669"/>
    <property type="project" value="TreeGrafter"/>
</dbReference>
<protein>
    <recommendedName>
        <fullName evidence="5">RING-type domain-containing protein</fullName>
    </recommendedName>
</protein>
<reference evidence="6 7" key="1">
    <citation type="journal article" date="2021" name="Nat. Commun.">
        <title>Incipient diploidization of the medicinal plant Perilla within 10,000 years.</title>
        <authorList>
            <person name="Zhang Y."/>
            <person name="Shen Q."/>
            <person name="Leng L."/>
            <person name="Zhang D."/>
            <person name="Chen S."/>
            <person name="Shi Y."/>
            <person name="Ning Z."/>
            <person name="Chen S."/>
        </authorList>
    </citation>
    <scope>NUCLEOTIDE SEQUENCE [LARGE SCALE GENOMIC DNA]</scope>
    <source>
        <strain evidence="7">cv. PC099</strain>
    </source>
</reference>
<proteinExistence type="predicted"/>
<feature type="domain" description="RING-type" evidence="5">
    <location>
        <begin position="153"/>
        <end position="198"/>
    </location>
</feature>
<dbReference type="Proteomes" id="UP001190926">
    <property type="component" value="Unassembled WGS sequence"/>
</dbReference>
<dbReference type="GO" id="GO:0008270">
    <property type="term" value="F:zinc ion binding"/>
    <property type="evidence" value="ECO:0007669"/>
    <property type="project" value="UniProtKB-KW"/>
</dbReference>
<evidence type="ECO:0000256" key="3">
    <source>
        <dbReference type="ARBA" id="ARBA00022833"/>
    </source>
</evidence>
<dbReference type="GO" id="GO:0061630">
    <property type="term" value="F:ubiquitin protein ligase activity"/>
    <property type="evidence" value="ECO:0007669"/>
    <property type="project" value="TreeGrafter"/>
</dbReference>
<keyword evidence="7" id="KW-1185">Reference proteome</keyword>
<keyword evidence="2 4" id="KW-0863">Zinc-finger</keyword>
<sequence length="201" mass="22691">MVHENYPRNSEKLASYRITKRLCLSSPSPSPPAAPLIFFKFDVKFENEEWVEDQNSPVFIGKSDGPMTSASAHVPVGKLSFSNIRDSIHQALKRAGVRSVFRHELIVFAWNDVVRANFLHKPIAAGGGINGFLINIEVVFRCRRVTVAPSLSCSICLEDFSGDPSQFLRLPCSHFFHSRCIIGWLKRMRRSCSCPLCRRPL</sequence>
<dbReference type="SMART" id="SM00184">
    <property type="entry name" value="RING"/>
    <property type="match status" value="1"/>
</dbReference>
<evidence type="ECO:0000256" key="4">
    <source>
        <dbReference type="PROSITE-ProRule" id="PRU00175"/>
    </source>
</evidence>
<dbReference type="InterPro" id="IPR001841">
    <property type="entry name" value="Znf_RING"/>
</dbReference>
<dbReference type="Gene3D" id="3.30.40.10">
    <property type="entry name" value="Zinc/RING finger domain, C3HC4 (zinc finger)"/>
    <property type="match status" value="1"/>
</dbReference>
<name>A0AAD4J055_PERFH</name>
<evidence type="ECO:0000259" key="5">
    <source>
        <dbReference type="PROSITE" id="PS50089"/>
    </source>
</evidence>
<dbReference type="AlphaFoldDB" id="A0AAD4J055"/>
<dbReference type="EMBL" id="SDAM02000323">
    <property type="protein sequence ID" value="KAH6824641.1"/>
    <property type="molecule type" value="Genomic_DNA"/>
</dbReference>
<dbReference type="Pfam" id="PF13639">
    <property type="entry name" value="zf-RING_2"/>
    <property type="match status" value="1"/>
</dbReference>
<dbReference type="SUPFAM" id="SSF57850">
    <property type="entry name" value="RING/U-box"/>
    <property type="match status" value="1"/>
</dbReference>
<accession>A0AAD4J055</accession>
<dbReference type="PANTHER" id="PTHR22765">
    <property type="entry name" value="RING FINGER AND PROTEASE ASSOCIATED DOMAIN-CONTAINING"/>
    <property type="match status" value="1"/>
</dbReference>
<gene>
    <name evidence="6" type="ORF">C2S53_014001</name>
</gene>
<dbReference type="InterPro" id="IPR011016">
    <property type="entry name" value="Znf_RING-CH"/>
</dbReference>
<dbReference type="InterPro" id="IPR051826">
    <property type="entry name" value="E3_ubiquitin-ligase_domain"/>
</dbReference>
<dbReference type="GO" id="GO:0016020">
    <property type="term" value="C:membrane"/>
    <property type="evidence" value="ECO:0007669"/>
    <property type="project" value="TreeGrafter"/>
</dbReference>
<dbReference type="PANTHER" id="PTHR22765:SF350">
    <property type="entry name" value="GB|AAD18119.1-RELATED"/>
    <property type="match status" value="1"/>
</dbReference>
<evidence type="ECO:0000256" key="2">
    <source>
        <dbReference type="ARBA" id="ARBA00022771"/>
    </source>
</evidence>
<dbReference type="InterPro" id="IPR013083">
    <property type="entry name" value="Znf_RING/FYVE/PHD"/>
</dbReference>
<evidence type="ECO:0000313" key="7">
    <source>
        <dbReference type="Proteomes" id="UP001190926"/>
    </source>
</evidence>
<keyword evidence="1" id="KW-0479">Metal-binding</keyword>
<evidence type="ECO:0000313" key="6">
    <source>
        <dbReference type="EMBL" id="KAH6824641.1"/>
    </source>
</evidence>
<keyword evidence="3" id="KW-0862">Zinc</keyword>
<evidence type="ECO:0000256" key="1">
    <source>
        <dbReference type="ARBA" id="ARBA00022723"/>
    </source>
</evidence>
<comment type="caution">
    <text evidence="6">The sequence shown here is derived from an EMBL/GenBank/DDBJ whole genome shotgun (WGS) entry which is preliminary data.</text>
</comment>
<dbReference type="PROSITE" id="PS50089">
    <property type="entry name" value="ZF_RING_2"/>
    <property type="match status" value="1"/>
</dbReference>
<dbReference type="SMART" id="SM00744">
    <property type="entry name" value="RINGv"/>
    <property type="match status" value="1"/>
</dbReference>